<dbReference type="KEGG" id="psl:Psta_2501"/>
<evidence type="ECO:0000256" key="5">
    <source>
        <dbReference type="SAM" id="MobiDB-lite"/>
    </source>
</evidence>
<evidence type="ECO:0000313" key="8">
    <source>
        <dbReference type="EMBL" id="ADB17170.1"/>
    </source>
</evidence>
<dbReference type="SUPFAM" id="SSF88946">
    <property type="entry name" value="Sigma2 domain of RNA polymerase sigma factors"/>
    <property type="match status" value="1"/>
</dbReference>
<dbReference type="CDD" id="cd06171">
    <property type="entry name" value="Sigma70_r4"/>
    <property type="match status" value="1"/>
</dbReference>
<dbReference type="NCBIfam" id="TIGR02984">
    <property type="entry name" value="Sig-70_plancto1"/>
    <property type="match status" value="1"/>
</dbReference>
<dbReference type="eggNOG" id="COG1595">
    <property type="taxonomic scope" value="Bacteria"/>
</dbReference>
<dbReference type="AlphaFoldDB" id="D2R4V4"/>
<dbReference type="InterPro" id="IPR013324">
    <property type="entry name" value="RNA_pol_sigma_r3/r4-like"/>
</dbReference>
<dbReference type="GO" id="GO:0003677">
    <property type="term" value="F:DNA binding"/>
    <property type="evidence" value="ECO:0007669"/>
    <property type="project" value="UniProtKB-KW"/>
</dbReference>
<dbReference type="Pfam" id="PF08281">
    <property type="entry name" value="Sigma70_r4_2"/>
    <property type="match status" value="1"/>
</dbReference>
<keyword evidence="9" id="KW-1185">Reference proteome</keyword>
<name>D2R4V4_PIRSD</name>
<dbReference type="InterPro" id="IPR013325">
    <property type="entry name" value="RNA_pol_sigma_r2"/>
</dbReference>
<dbReference type="GO" id="GO:0016987">
    <property type="term" value="F:sigma factor activity"/>
    <property type="evidence" value="ECO:0007669"/>
    <property type="project" value="UniProtKB-KW"/>
</dbReference>
<dbReference type="PANTHER" id="PTHR30385">
    <property type="entry name" value="SIGMA FACTOR F FLAGELLAR"/>
    <property type="match status" value="1"/>
</dbReference>
<keyword evidence="2" id="KW-0731">Sigma factor</keyword>
<reference evidence="8 9" key="1">
    <citation type="journal article" date="2009" name="Stand. Genomic Sci.">
        <title>Complete genome sequence of Pirellula staleyi type strain (ATCC 27377).</title>
        <authorList>
            <person name="Clum A."/>
            <person name="Tindall B.J."/>
            <person name="Sikorski J."/>
            <person name="Ivanova N."/>
            <person name="Mavrommatis K."/>
            <person name="Lucas S."/>
            <person name="Glavina del Rio T."/>
            <person name="Nolan M."/>
            <person name="Chen F."/>
            <person name="Tice H."/>
            <person name="Pitluck S."/>
            <person name="Cheng J.F."/>
            <person name="Chertkov O."/>
            <person name="Brettin T."/>
            <person name="Han C."/>
            <person name="Detter J.C."/>
            <person name="Kuske C."/>
            <person name="Bruce D."/>
            <person name="Goodwin L."/>
            <person name="Ovchinikova G."/>
            <person name="Pati A."/>
            <person name="Mikhailova N."/>
            <person name="Chen A."/>
            <person name="Palaniappan K."/>
            <person name="Land M."/>
            <person name="Hauser L."/>
            <person name="Chang Y.J."/>
            <person name="Jeffries C.D."/>
            <person name="Chain P."/>
            <person name="Rohde M."/>
            <person name="Goker M."/>
            <person name="Bristow J."/>
            <person name="Eisen J.A."/>
            <person name="Markowitz V."/>
            <person name="Hugenholtz P."/>
            <person name="Kyrpides N.C."/>
            <person name="Klenk H.P."/>
            <person name="Lapidus A."/>
        </authorList>
    </citation>
    <scope>NUCLEOTIDE SEQUENCE [LARGE SCALE GENOMIC DNA]</scope>
    <source>
        <strain evidence="9">ATCC 27377 / DSM 6068 / ICPB 4128</strain>
    </source>
</reference>
<proteinExistence type="predicted"/>
<keyword evidence="1" id="KW-0805">Transcription regulation</keyword>
<evidence type="ECO:0000313" key="9">
    <source>
        <dbReference type="Proteomes" id="UP000001887"/>
    </source>
</evidence>
<dbReference type="STRING" id="530564.Psta_2501"/>
<evidence type="ECO:0000259" key="6">
    <source>
        <dbReference type="Pfam" id="PF04542"/>
    </source>
</evidence>
<dbReference type="OrthoDB" id="265297at2"/>
<dbReference type="InterPro" id="IPR014284">
    <property type="entry name" value="RNA_pol_sigma-70_dom"/>
</dbReference>
<feature type="domain" description="RNA polymerase sigma-70 region 2" evidence="6">
    <location>
        <begin position="38"/>
        <end position="104"/>
    </location>
</feature>
<sequence>MTASGGLPLGSESQFAQLQLDRCRRGELDQLGGLLQLYRNYLMTLASSQLDARLRRRVSPSDLVQEAMLGAVRDFHQFQGTTSAELVGWLRQVLIHCLHHHYEKHVAAKRRDIRREVSLQAGDRSADRSQAALGRQLVDRGPSPSSPMNRREEIDAIEASLSQLPPDYREVIQLRNLQGLAFEEIAIRMNRKAGAVRMLWLRAMDRFRQRTEST</sequence>
<evidence type="ECO:0000256" key="2">
    <source>
        <dbReference type="ARBA" id="ARBA00023082"/>
    </source>
</evidence>
<dbReference type="InterPro" id="IPR036388">
    <property type="entry name" value="WH-like_DNA-bd_sf"/>
</dbReference>
<dbReference type="PANTHER" id="PTHR30385:SF8">
    <property type="entry name" value="RNA POLYMERASE SIGMA-E FACTOR"/>
    <property type="match status" value="1"/>
</dbReference>
<evidence type="ECO:0000256" key="1">
    <source>
        <dbReference type="ARBA" id="ARBA00023015"/>
    </source>
</evidence>
<evidence type="ECO:0000256" key="4">
    <source>
        <dbReference type="ARBA" id="ARBA00023163"/>
    </source>
</evidence>
<dbReference type="Proteomes" id="UP000001887">
    <property type="component" value="Chromosome"/>
</dbReference>
<protein>
    <submittedName>
        <fullName evidence="8">RNA polymerase, sigma-24 subunit, ECF subfamily</fullName>
    </submittedName>
</protein>
<gene>
    <name evidence="8" type="ordered locus">Psta_2501</name>
</gene>
<dbReference type="InterPro" id="IPR007627">
    <property type="entry name" value="RNA_pol_sigma70_r2"/>
</dbReference>
<dbReference type="Pfam" id="PF04542">
    <property type="entry name" value="Sigma70_r2"/>
    <property type="match status" value="1"/>
</dbReference>
<dbReference type="EMBL" id="CP001848">
    <property type="protein sequence ID" value="ADB17170.1"/>
    <property type="molecule type" value="Genomic_DNA"/>
</dbReference>
<feature type="region of interest" description="Disordered" evidence="5">
    <location>
        <begin position="119"/>
        <end position="150"/>
    </location>
</feature>
<keyword evidence="3" id="KW-0238">DNA-binding</keyword>
<dbReference type="HOGENOM" id="CLU_047691_8_0_0"/>
<dbReference type="SUPFAM" id="SSF88659">
    <property type="entry name" value="Sigma3 and sigma4 domains of RNA polymerase sigma factors"/>
    <property type="match status" value="1"/>
</dbReference>
<dbReference type="InterPro" id="IPR013249">
    <property type="entry name" value="RNA_pol_sigma70_r4_t2"/>
</dbReference>
<accession>D2R4V4</accession>
<dbReference type="Gene3D" id="1.10.1740.10">
    <property type="match status" value="1"/>
</dbReference>
<evidence type="ECO:0000259" key="7">
    <source>
        <dbReference type="Pfam" id="PF08281"/>
    </source>
</evidence>
<dbReference type="InterPro" id="IPR014326">
    <property type="entry name" value="RNA_pol_sigma-70_Plancto"/>
</dbReference>
<dbReference type="Gene3D" id="1.10.10.10">
    <property type="entry name" value="Winged helix-like DNA-binding domain superfamily/Winged helix DNA-binding domain"/>
    <property type="match status" value="1"/>
</dbReference>
<feature type="domain" description="RNA polymerase sigma factor 70 region 4 type 2" evidence="7">
    <location>
        <begin position="155"/>
        <end position="204"/>
    </location>
</feature>
<keyword evidence="4" id="KW-0804">Transcription</keyword>
<evidence type="ECO:0000256" key="3">
    <source>
        <dbReference type="ARBA" id="ARBA00023125"/>
    </source>
</evidence>
<organism evidence="8 9">
    <name type="scientific">Pirellula staleyi (strain ATCC 27377 / DSM 6068 / ICPB 4128)</name>
    <name type="common">Pirella staleyi</name>
    <dbReference type="NCBI Taxonomy" id="530564"/>
    <lineage>
        <taxon>Bacteria</taxon>
        <taxon>Pseudomonadati</taxon>
        <taxon>Planctomycetota</taxon>
        <taxon>Planctomycetia</taxon>
        <taxon>Pirellulales</taxon>
        <taxon>Pirellulaceae</taxon>
        <taxon>Pirellula</taxon>
    </lineage>
</organism>
<dbReference type="NCBIfam" id="TIGR02937">
    <property type="entry name" value="sigma70-ECF"/>
    <property type="match status" value="1"/>
</dbReference>
<dbReference type="GO" id="GO:0006352">
    <property type="term" value="P:DNA-templated transcription initiation"/>
    <property type="evidence" value="ECO:0007669"/>
    <property type="project" value="InterPro"/>
</dbReference>